<protein>
    <submittedName>
        <fullName evidence="2">Uncharacterized protein</fullName>
    </submittedName>
</protein>
<organism evidence="2 3">
    <name type="scientific">Goodea atripinnis</name>
    <dbReference type="NCBI Taxonomy" id="208336"/>
    <lineage>
        <taxon>Eukaryota</taxon>
        <taxon>Metazoa</taxon>
        <taxon>Chordata</taxon>
        <taxon>Craniata</taxon>
        <taxon>Vertebrata</taxon>
        <taxon>Euteleostomi</taxon>
        <taxon>Actinopterygii</taxon>
        <taxon>Neopterygii</taxon>
        <taxon>Teleostei</taxon>
        <taxon>Neoteleostei</taxon>
        <taxon>Acanthomorphata</taxon>
        <taxon>Ovalentaria</taxon>
        <taxon>Atherinomorphae</taxon>
        <taxon>Cyprinodontiformes</taxon>
        <taxon>Goodeidae</taxon>
        <taxon>Goodea</taxon>
    </lineage>
</organism>
<evidence type="ECO:0000256" key="1">
    <source>
        <dbReference type="SAM" id="Phobius"/>
    </source>
</evidence>
<evidence type="ECO:0000313" key="3">
    <source>
        <dbReference type="Proteomes" id="UP001476798"/>
    </source>
</evidence>
<comment type="caution">
    <text evidence="2">The sequence shown here is derived from an EMBL/GenBank/DDBJ whole genome shotgun (WGS) entry which is preliminary data.</text>
</comment>
<dbReference type="Proteomes" id="UP001476798">
    <property type="component" value="Unassembled WGS sequence"/>
</dbReference>
<keyword evidence="3" id="KW-1185">Reference proteome</keyword>
<reference evidence="2 3" key="1">
    <citation type="submission" date="2021-06" db="EMBL/GenBank/DDBJ databases">
        <authorList>
            <person name="Palmer J.M."/>
        </authorList>
    </citation>
    <scope>NUCLEOTIDE SEQUENCE [LARGE SCALE GENOMIC DNA]</scope>
    <source>
        <strain evidence="2 3">GA_2019</strain>
        <tissue evidence="2">Muscle</tissue>
    </source>
</reference>
<dbReference type="EMBL" id="JAHRIO010018749">
    <property type="protein sequence ID" value="MEQ2163822.1"/>
    <property type="molecule type" value="Genomic_DNA"/>
</dbReference>
<sequence>MPHCTQLCPFNKAREKLKRPTPDQDHLPVKVKPRESEITWLSLYRNATWAFQTLELSTGNRKKAFWYLSVYFYMYMNFNDILFSIYEVSLLMDPPLPAVATLNIP</sequence>
<evidence type="ECO:0000313" key="2">
    <source>
        <dbReference type="EMBL" id="MEQ2163822.1"/>
    </source>
</evidence>
<keyword evidence="1" id="KW-0472">Membrane</keyword>
<keyword evidence="1" id="KW-0812">Transmembrane</keyword>
<proteinExistence type="predicted"/>
<keyword evidence="1" id="KW-1133">Transmembrane helix</keyword>
<feature type="transmembrane region" description="Helical" evidence="1">
    <location>
        <begin position="64"/>
        <end position="86"/>
    </location>
</feature>
<gene>
    <name evidence="2" type="ORF">GOODEAATRI_034405</name>
</gene>
<accession>A0ABV0MXL9</accession>
<name>A0ABV0MXL9_9TELE</name>